<dbReference type="InterPro" id="IPR000845">
    <property type="entry name" value="Nucleoside_phosphorylase_d"/>
</dbReference>
<reference evidence="8 9" key="1">
    <citation type="submission" date="2017-01" db="EMBL/GenBank/DDBJ databases">
        <title>Genome analysis of Paenibacillus selenitrireducens ES3-24.</title>
        <authorList>
            <person name="Xu D."/>
            <person name="Yao R."/>
            <person name="Zheng S."/>
        </authorList>
    </citation>
    <scope>NUCLEOTIDE SEQUENCE [LARGE SCALE GENOMIC DNA]</scope>
    <source>
        <strain evidence="8 9">ES3-24</strain>
    </source>
</reference>
<dbReference type="InterPro" id="IPR035994">
    <property type="entry name" value="Nucleoside_phosphorylase_sf"/>
</dbReference>
<organism evidence="8 9">
    <name type="scientific">Paenibacillus selenitireducens</name>
    <dbReference type="NCBI Taxonomy" id="1324314"/>
    <lineage>
        <taxon>Bacteria</taxon>
        <taxon>Bacillati</taxon>
        <taxon>Bacillota</taxon>
        <taxon>Bacilli</taxon>
        <taxon>Bacillales</taxon>
        <taxon>Paenibacillaceae</taxon>
        <taxon>Paenibacillus</taxon>
    </lineage>
</organism>
<dbReference type="SUPFAM" id="SSF53167">
    <property type="entry name" value="Purine and uridine phosphorylases"/>
    <property type="match status" value="1"/>
</dbReference>
<dbReference type="Pfam" id="PF01048">
    <property type="entry name" value="PNP_UDP_1"/>
    <property type="match status" value="1"/>
</dbReference>
<keyword evidence="3" id="KW-0028">Amino-acid biosynthesis</keyword>
<dbReference type="PANTHER" id="PTHR46832:SF1">
    <property type="entry name" value="5'-METHYLTHIOADENOSINE_S-ADENOSYLHOMOCYSTEINE NUCLEOSIDASE"/>
    <property type="match status" value="1"/>
</dbReference>
<dbReference type="AlphaFoldDB" id="A0A1T2X352"/>
<dbReference type="Proteomes" id="UP000190188">
    <property type="component" value="Unassembled WGS sequence"/>
</dbReference>
<dbReference type="Gene3D" id="3.40.50.1580">
    <property type="entry name" value="Nucleoside phosphorylase domain"/>
    <property type="match status" value="1"/>
</dbReference>
<dbReference type="EC" id="3.2.2.9" evidence="2"/>
<dbReference type="InterPro" id="IPR010049">
    <property type="entry name" value="MTA_SAH_Nsdase"/>
</dbReference>
<evidence type="ECO:0000259" key="7">
    <source>
        <dbReference type="Pfam" id="PF01048"/>
    </source>
</evidence>
<proteinExistence type="predicted"/>
<feature type="domain" description="Nucleoside phosphorylase" evidence="7">
    <location>
        <begin position="3"/>
        <end position="228"/>
    </location>
</feature>
<evidence type="ECO:0000256" key="6">
    <source>
        <dbReference type="ARBA" id="ARBA00050313"/>
    </source>
</evidence>
<evidence type="ECO:0000256" key="3">
    <source>
        <dbReference type="ARBA" id="ARBA00022605"/>
    </source>
</evidence>
<comment type="catalytic activity">
    <reaction evidence="6">
        <text>5'-deoxyadenosine + H2O = 5-deoxy-D-ribose + adenine</text>
        <dbReference type="Rhea" id="RHEA:29859"/>
        <dbReference type="ChEBI" id="CHEBI:15377"/>
        <dbReference type="ChEBI" id="CHEBI:16708"/>
        <dbReference type="ChEBI" id="CHEBI:17319"/>
        <dbReference type="ChEBI" id="CHEBI:149540"/>
        <dbReference type="EC" id="3.2.2.9"/>
    </reaction>
    <physiologicalReaction direction="left-to-right" evidence="6">
        <dbReference type="Rhea" id="RHEA:29860"/>
    </physiologicalReaction>
</comment>
<protein>
    <recommendedName>
        <fullName evidence="2">adenosylhomocysteine nucleosidase</fullName>
        <ecNumber evidence="2">3.2.2.9</ecNumber>
    </recommendedName>
</protein>
<comment type="caution">
    <text evidence="8">The sequence shown here is derived from an EMBL/GenBank/DDBJ whole genome shotgun (WGS) entry which is preliminary data.</text>
</comment>
<dbReference type="UniPathway" id="UPA00904">
    <property type="reaction ID" value="UER00871"/>
</dbReference>
<dbReference type="CDD" id="cd09008">
    <property type="entry name" value="MTAN"/>
    <property type="match status" value="1"/>
</dbReference>
<dbReference type="GO" id="GO:0005829">
    <property type="term" value="C:cytosol"/>
    <property type="evidence" value="ECO:0007669"/>
    <property type="project" value="TreeGrafter"/>
</dbReference>
<keyword evidence="4" id="KW-0378">Hydrolase</keyword>
<dbReference type="NCBIfam" id="NF004079">
    <property type="entry name" value="PRK05584.1"/>
    <property type="match status" value="1"/>
</dbReference>
<dbReference type="NCBIfam" id="TIGR01704">
    <property type="entry name" value="MTA_SAH-Nsdase"/>
    <property type="match status" value="1"/>
</dbReference>
<dbReference type="GO" id="GO:0008782">
    <property type="term" value="F:adenosylhomocysteine nucleosidase activity"/>
    <property type="evidence" value="ECO:0007669"/>
    <property type="project" value="UniProtKB-EC"/>
</dbReference>
<dbReference type="GO" id="GO:0019509">
    <property type="term" value="P:L-methionine salvage from methylthioadenosine"/>
    <property type="evidence" value="ECO:0007669"/>
    <property type="project" value="UniProtKB-UniPathway"/>
</dbReference>
<evidence type="ECO:0000256" key="1">
    <source>
        <dbReference type="ARBA" id="ARBA00004945"/>
    </source>
</evidence>
<evidence type="ECO:0000313" key="8">
    <source>
        <dbReference type="EMBL" id="OPA74245.1"/>
    </source>
</evidence>
<evidence type="ECO:0000313" key="9">
    <source>
        <dbReference type="Proteomes" id="UP000190188"/>
    </source>
</evidence>
<dbReference type="GO" id="GO:0009164">
    <property type="term" value="P:nucleoside catabolic process"/>
    <property type="evidence" value="ECO:0007669"/>
    <property type="project" value="InterPro"/>
</dbReference>
<evidence type="ECO:0000256" key="2">
    <source>
        <dbReference type="ARBA" id="ARBA00011974"/>
    </source>
</evidence>
<dbReference type="PANTHER" id="PTHR46832">
    <property type="entry name" value="5'-METHYLTHIOADENOSINE/S-ADENOSYLHOMOCYSTEINE NUCLEOSIDASE"/>
    <property type="match status" value="1"/>
</dbReference>
<dbReference type="OrthoDB" id="9792278at2"/>
<gene>
    <name evidence="8" type="ORF">BVG16_24260</name>
</gene>
<evidence type="ECO:0000256" key="5">
    <source>
        <dbReference type="ARBA" id="ARBA00023167"/>
    </source>
</evidence>
<keyword evidence="9" id="KW-1185">Reference proteome</keyword>
<dbReference type="FunFam" id="3.40.50.1580:FF:000001">
    <property type="entry name" value="MTA/SAH nucleosidase family protein"/>
    <property type="match status" value="1"/>
</dbReference>
<accession>A0A1T2X352</accession>
<sequence>MAIAIIGAMDEEVELLRSELQEIQETKVGRGVFYSGKLNNQEIVLLQSGIGKANAALTTALLIERFQPQLIINIGSAGALDSSLQIGDVVVASELAYSDVNATAFEYVYGQVPQMPARYPVDAHVYTLAQTLVNERNAEHNVVTGLITTEDSFIGTQAQADQIRSRFPESRATDMEGAAIAQTAYLLDIPFFAVRAISDNAGHGAGELFDANLHTAAKHSTEFVKQLISLDVIAE</sequence>
<comment type="pathway">
    <text evidence="1">Amino-acid biosynthesis; L-methionine biosynthesis via salvage pathway; S-methyl-5-thio-alpha-D-ribose 1-phosphate from S-methyl-5'-thioadenosine (hydrolase route): step 1/2.</text>
</comment>
<dbReference type="GO" id="GO:0019284">
    <property type="term" value="P:L-methionine salvage from S-adenosylmethionine"/>
    <property type="evidence" value="ECO:0007669"/>
    <property type="project" value="TreeGrafter"/>
</dbReference>
<dbReference type="GO" id="GO:0008930">
    <property type="term" value="F:methylthioadenosine nucleosidase activity"/>
    <property type="evidence" value="ECO:0007669"/>
    <property type="project" value="InterPro"/>
</dbReference>
<dbReference type="EMBL" id="MSZX01000011">
    <property type="protein sequence ID" value="OPA74245.1"/>
    <property type="molecule type" value="Genomic_DNA"/>
</dbReference>
<keyword evidence="5" id="KW-0486">Methionine biosynthesis</keyword>
<evidence type="ECO:0000256" key="4">
    <source>
        <dbReference type="ARBA" id="ARBA00022801"/>
    </source>
</evidence>
<dbReference type="STRING" id="1324314.BVG16_24260"/>
<dbReference type="RefSeq" id="WP_078501790.1">
    <property type="nucleotide sequence ID" value="NZ_MSZX01000011.1"/>
</dbReference>
<name>A0A1T2X352_9BACL</name>